<dbReference type="EMBL" id="JBBMFF010000252">
    <property type="protein sequence ID" value="MEQ2511926.1"/>
    <property type="molecule type" value="Genomic_DNA"/>
</dbReference>
<organism evidence="3 4">
    <name type="scientific">Faecousia intestinalis</name>
    <dbReference type="NCBI Taxonomy" id="3133167"/>
    <lineage>
        <taxon>Bacteria</taxon>
        <taxon>Bacillati</taxon>
        <taxon>Bacillota</taxon>
        <taxon>Clostridia</taxon>
        <taxon>Eubacteriales</taxon>
        <taxon>Oscillospiraceae</taxon>
        <taxon>Faecousia</taxon>
    </lineage>
</organism>
<gene>
    <name evidence="3" type="ORF">WMO66_11840</name>
</gene>
<dbReference type="Pfam" id="PF12836">
    <property type="entry name" value="HHH_3"/>
    <property type="match status" value="1"/>
</dbReference>
<evidence type="ECO:0000313" key="4">
    <source>
        <dbReference type="Proteomes" id="UP001491552"/>
    </source>
</evidence>
<comment type="caution">
    <text evidence="3">The sequence shown here is derived from an EMBL/GenBank/DDBJ whole genome shotgun (WGS) entry which is preliminary data.</text>
</comment>
<feature type="domain" description="Helix-hairpin-helix DNA-binding motif class 1" evidence="2">
    <location>
        <begin position="91"/>
        <end position="110"/>
    </location>
</feature>
<dbReference type="PANTHER" id="PTHR21180">
    <property type="entry name" value="ENDONUCLEASE/EXONUCLEASE/PHOSPHATASE FAMILY DOMAIN-CONTAINING PROTEIN 1"/>
    <property type="match status" value="1"/>
</dbReference>
<accession>A0ABV1G938</accession>
<dbReference type="SMART" id="SM00278">
    <property type="entry name" value="HhH1"/>
    <property type="match status" value="2"/>
</dbReference>
<feature type="region of interest" description="Disordered" evidence="1">
    <location>
        <begin position="45"/>
        <end position="85"/>
    </location>
</feature>
<dbReference type="RefSeq" id="WP_349136629.1">
    <property type="nucleotide sequence ID" value="NZ_JBBMFF010000252.1"/>
</dbReference>
<keyword evidence="4" id="KW-1185">Reference proteome</keyword>
<dbReference type="Gene3D" id="1.10.150.320">
    <property type="entry name" value="Photosystem II 12 kDa extrinsic protein"/>
    <property type="match status" value="1"/>
</dbReference>
<proteinExistence type="predicted"/>
<dbReference type="InterPro" id="IPR003583">
    <property type="entry name" value="Hlx-hairpin-Hlx_DNA-bd_motif"/>
</dbReference>
<dbReference type="InterPro" id="IPR004509">
    <property type="entry name" value="Competence_ComEA_HhH"/>
</dbReference>
<evidence type="ECO:0000313" key="3">
    <source>
        <dbReference type="EMBL" id="MEQ2511926.1"/>
    </source>
</evidence>
<evidence type="ECO:0000256" key="1">
    <source>
        <dbReference type="SAM" id="MobiDB-lite"/>
    </source>
</evidence>
<feature type="domain" description="Helix-hairpin-helix DNA-binding motif class 1" evidence="2">
    <location>
        <begin position="121"/>
        <end position="140"/>
    </location>
</feature>
<dbReference type="PANTHER" id="PTHR21180:SF32">
    <property type="entry name" value="ENDONUCLEASE_EXONUCLEASE_PHOSPHATASE FAMILY DOMAIN-CONTAINING PROTEIN 1"/>
    <property type="match status" value="1"/>
</dbReference>
<evidence type="ECO:0000259" key="2">
    <source>
        <dbReference type="SMART" id="SM00278"/>
    </source>
</evidence>
<dbReference type="NCBIfam" id="TIGR00426">
    <property type="entry name" value="competence protein ComEA helix-hairpin-helix repeat region"/>
    <property type="match status" value="1"/>
</dbReference>
<protein>
    <submittedName>
        <fullName evidence="3">Helix-hairpin-helix domain-containing protein</fullName>
    </submittedName>
</protein>
<dbReference type="Proteomes" id="UP001491552">
    <property type="component" value="Unassembled WGS sequence"/>
</dbReference>
<dbReference type="InterPro" id="IPR010994">
    <property type="entry name" value="RuvA_2-like"/>
</dbReference>
<name>A0ABV1G938_9FIRM</name>
<feature type="compositionally biased region" description="Low complexity" evidence="1">
    <location>
        <begin position="50"/>
        <end position="76"/>
    </location>
</feature>
<sequence length="147" mass="15855">MEQKPRWNWVITLAAVFLAFCLGFGVARWTQHTDGVTVRTARTVPAQTESALPSVPAASAPTEKSTAAPTEAATQPPTEPGPLDLNRATAQELTTLPGIGEVLAQRIVDYREAHGPFRSVEELIAVEGIGEGKLEKLRELVTVEEEP</sequence>
<dbReference type="InterPro" id="IPR051675">
    <property type="entry name" value="Endo/Exo/Phosphatase_dom_1"/>
</dbReference>
<reference evidence="3 4" key="1">
    <citation type="submission" date="2024-03" db="EMBL/GenBank/DDBJ databases">
        <title>Human intestinal bacterial collection.</title>
        <authorList>
            <person name="Pauvert C."/>
            <person name="Hitch T.C.A."/>
            <person name="Clavel T."/>
        </authorList>
    </citation>
    <scope>NUCLEOTIDE SEQUENCE [LARGE SCALE GENOMIC DNA]</scope>
    <source>
        <strain evidence="3 4">CLA-AA-H192</strain>
    </source>
</reference>
<dbReference type="SUPFAM" id="SSF47781">
    <property type="entry name" value="RuvA domain 2-like"/>
    <property type="match status" value="1"/>
</dbReference>